<dbReference type="AlphaFoldDB" id="A0A1H1LV12"/>
<dbReference type="STRING" id="117157.SAMN04489717_0544"/>
<name>A0A1H1LV12_9ACTN</name>
<evidence type="ECO:0000313" key="3">
    <source>
        <dbReference type="EMBL" id="SDR78343.1"/>
    </source>
</evidence>
<sequence length="243" mass="26307">MSDTVRPEPEAQHDPAGEQPAGQSTAELYDACMARTAALLRDADPSTPVDACPGWTVEALAAHLAGALADFLARRFDVADGDDFGERTVRERQGQAVAESLAEWERHRARAGDLLASPMGGVLVAEVVSHEQDLRCALGRPGARSDQSVRAGLDRPLDQIDQRLRQSGGPAFRLVIGDEEQRIIGEGEPVATLRASAYDLLRTIGGRRTRDQVRAMDWDGDPEPVLDSLALFGSYRDTPLRGE</sequence>
<proteinExistence type="predicted"/>
<organism evidence="3 4">
    <name type="scientific">Actinopolymorpha singaporensis</name>
    <dbReference type="NCBI Taxonomy" id="117157"/>
    <lineage>
        <taxon>Bacteria</taxon>
        <taxon>Bacillati</taxon>
        <taxon>Actinomycetota</taxon>
        <taxon>Actinomycetes</taxon>
        <taxon>Propionibacteriales</taxon>
        <taxon>Actinopolymorphaceae</taxon>
        <taxon>Actinopolymorpha</taxon>
    </lineage>
</organism>
<dbReference type="InterPro" id="IPR024344">
    <property type="entry name" value="MDMPI_metal-binding"/>
</dbReference>
<dbReference type="Proteomes" id="UP000198983">
    <property type="component" value="Chromosome I"/>
</dbReference>
<keyword evidence="4" id="KW-1185">Reference proteome</keyword>
<accession>A0A1H1LV12</accession>
<evidence type="ECO:0000313" key="4">
    <source>
        <dbReference type="Proteomes" id="UP000198983"/>
    </source>
</evidence>
<evidence type="ECO:0000256" key="1">
    <source>
        <dbReference type="SAM" id="MobiDB-lite"/>
    </source>
</evidence>
<dbReference type="OrthoDB" id="154293at2"/>
<dbReference type="GO" id="GO:0046872">
    <property type="term" value="F:metal ion binding"/>
    <property type="evidence" value="ECO:0007669"/>
    <property type="project" value="InterPro"/>
</dbReference>
<evidence type="ECO:0000259" key="2">
    <source>
        <dbReference type="Pfam" id="PF11716"/>
    </source>
</evidence>
<feature type="compositionally biased region" description="Basic and acidic residues" evidence="1">
    <location>
        <begin position="1"/>
        <end position="16"/>
    </location>
</feature>
<dbReference type="InterPro" id="IPR017517">
    <property type="entry name" value="Maleyloyr_isom"/>
</dbReference>
<dbReference type="NCBIfam" id="TIGR03083">
    <property type="entry name" value="maleylpyruvate isomerase family mycothiol-dependent enzyme"/>
    <property type="match status" value="1"/>
</dbReference>
<dbReference type="Pfam" id="PF11716">
    <property type="entry name" value="MDMPI_N"/>
    <property type="match status" value="1"/>
</dbReference>
<feature type="domain" description="Mycothiol-dependent maleylpyruvate isomerase metal-binding" evidence="2">
    <location>
        <begin position="33"/>
        <end position="115"/>
    </location>
</feature>
<reference evidence="3 4" key="1">
    <citation type="submission" date="2016-10" db="EMBL/GenBank/DDBJ databases">
        <authorList>
            <person name="de Groot N.N."/>
        </authorList>
    </citation>
    <scope>NUCLEOTIDE SEQUENCE [LARGE SCALE GENOMIC DNA]</scope>
    <source>
        <strain evidence="3 4">DSM 22024</strain>
    </source>
</reference>
<dbReference type="SUPFAM" id="SSF109854">
    <property type="entry name" value="DinB/YfiT-like putative metalloenzymes"/>
    <property type="match status" value="1"/>
</dbReference>
<dbReference type="EMBL" id="LT629732">
    <property type="protein sequence ID" value="SDR78343.1"/>
    <property type="molecule type" value="Genomic_DNA"/>
</dbReference>
<protein>
    <submittedName>
        <fullName evidence="3">TIGR03083 family protein</fullName>
    </submittedName>
</protein>
<dbReference type="InterPro" id="IPR034660">
    <property type="entry name" value="DinB/YfiT-like"/>
</dbReference>
<feature type="region of interest" description="Disordered" evidence="1">
    <location>
        <begin position="1"/>
        <end position="24"/>
    </location>
</feature>
<gene>
    <name evidence="3" type="ORF">SAMN04489717_0544</name>
</gene>
<dbReference type="RefSeq" id="WP_092650238.1">
    <property type="nucleotide sequence ID" value="NZ_LT629732.1"/>
</dbReference>